<dbReference type="PANTHER" id="PTHR39201">
    <property type="entry name" value="EXPORTED PROTEIN-RELATED"/>
    <property type="match status" value="1"/>
</dbReference>
<name>A0ABZ2SLV9_9ENTE</name>
<keyword evidence="3" id="KW-1185">Reference proteome</keyword>
<proteinExistence type="predicted"/>
<evidence type="ECO:0000313" key="2">
    <source>
        <dbReference type="EMBL" id="WYJ76817.1"/>
    </source>
</evidence>
<dbReference type="EMBL" id="CP147251">
    <property type="protein sequence ID" value="WYJ76817.1"/>
    <property type="molecule type" value="Genomic_DNA"/>
</dbReference>
<dbReference type="Pfam" id="PF12682">
    <property type="entry name" value="Flavodoxin_4"/>
    <property type="match status" value="1"/>
</dbReference>
<sequence length="174" mass="19757">MTIIIYFSRKDENFVNGQIKTLVKGNTKILAEKIGEKLQLSVVEICPKVPYPFDYYEAMAIVEKEKVTKDKPIFHELAIDWNRVETIFLGFPNWFGSLPQIVVHFLETVDLSAKTIYPFCTHEGSAFGCSLIELKKICPNANVKVGLPVRGSRVEKADNAIANWLTQYSITEEI</sequence>
<dbReference type="PANTHER" id="PTHR39201:SF1">
    <property type="entry name" value="FLAVODOXIN-LIKE DOMAIN-CONTAINING PROTEIN"/>
    <property type="match status" value="1"/>
</dbReference>
<reference evidence="2 3" key="1">
    <citation type="submission" date="2024-03" db="EMBL/GenBank/DDBJ databases">
        <title>The Genome Sequence of Enterococcus sp. DIV2402.</title>
        <authorList>
            <consortium name="The Broad Institute Genomics Platform"/>
            <consortium name="The Broad Institute Microbial Omics Core"/>
            <consortium name="The Broad Institute Genomic Center for Infectious Diseases"/>
            <person name="Earl A."/>
            <person name="Manson A."/>
            <person name="Gilmore M."/>
            <person name="Schwartman J."/>
            <person name="Shea T."/>
            <person name="Abouelleil A."/>
            <person name="Cao P."/>
            <person name="Chapman S."/>
            <person name="Cusick C."/>
            <person name="Young S."/>
            <person name="Neafsey D."/>
            <person name="Nusbaum C."/>
            <person name="Birren B."/>
        </authorList>
    </citation>
    <scope>NUCLEOTIDE SEQUENCE [LARGE SCALE GENOMIC DNA]</scope>
    <source>
        <strain evidence="2 3">DIV2402</strain>
    </source>
</reference>
<gene>
    <name evidence="2" type="ORF">DOK78_001454</name>
</gene>
<feature type="domain" description="Flavodoxin-like" evidence="1">
    <location>
        <begin position="24"/>
        <end position="165"/>
    </location>
</feature>
<dbReference type="InterPro" id="IPR029039">
    <property type="entry name" value="Flavoprotein-like_sf"/>
</dbReference>
<evidence type="ECO:0000259" key="1">
    <source>
        <dbReference type="Pfam" id="PF12682"/>
    </source>
</evidence>
<accession>A0ABZ2SLV9</accession>
<dbReference type="SUPFAM" id="SSF52218">
    <property type="entry name" value="Flavoproteins"/>
    <property type="match status" value="1"/>
</dbReference>
<dbReference type="Gene3D" id="3.40.50.360">
    <property type="match status" value="1"/>
</dbReference>
<protein>
    <recommendedName>
        <fullName evidence="1">Flavodoxin-like domain-containing protein</fullName>
    </recommendedName>
</protein>
<organism evidence="2 3">
    <name type="scientific">Candidatus Enterococcus lowellii</name>
    <dbReference type="NCBI Taxonomy" id="2230877"/>
    <lineage>
        <taxon>Bacteria</taxon>
        <taxon>Bacillati</taxon>
        <taxon>Bacillota</taxon>
        <taxon>Bacilli</taxon>
        <taxon>Lactobacillales</taxon>
        <taxon>Enterococcaceae</taxon>
        <taxon>Enterococcus</taxon>
    </lineage>
</organism>
<evidence type="ECO:0000313" key="3">
    <source>
        <dbReference type="Proteomes" id="UP000664701"/>
    </source>
</evidence>
<dbReference type="Proteomes" id="UP000664701">
    <property type="component" value="Chromosome"/>
</dbReference>
<dbReference type="InterPro" id="IPR008254">
    <property type="entry name" value="Flavodoxin/NO_synth"/>
</dbReference>
<dbReference type="RefSeq" id="WP_207940994.1">
    <property type="nucleotide sequence ID" value="NZ_CP147251.1"/>
</dbReference>